<keyword evidence="11" id="KW-1185">Reference proteome</keyword>
<dbReference type="Gene3D" id="2.40.170.20">
    <property type="entry name" value="TonB-dependent receptor, beta-barrel domain"/>
    <property type="match status" value="1"/>
</dbReference>
<keyword evidence="2 7" id="KW-0813">Transport</keyword>
<evidence type="ECO:0000259" key="9">
    <source>
        <dbReference type="Pfam" id="PF07715"/>
    </source>
</evidence>
<dbReference type="InterPro" id="IPR037066">
    <property type="entry name" value="Plug_dom_sf"/>
</dbReference>
<dbReference type="InterPro" id="IPR039426">
    <property type="entry name" value="TonB-dep_rcpt-like"/>
</dbReference>
<dbReference type="SUPFAM" id="SSF56935">
    <property type="entry name" value="Porins"/>
    <property type="match status" value="1"/>
</dbReference>
<evidence type="ECO:0000256" key="1">
    <source>
        <dbReference type="ARBA" id="ARBA00004571"/>
    </source>
</evidence>
<evidence type="ECO:0000256" key="6">
    <source>
        <dbReference type="ARBA" id="ARBA00023237"/>
    </source>
</evidence>
<evidence type="ECO:0000256" key="5">
    <source>
        <dbReference type="ARBA" id="ARBA00023136"/>
    </source>
</evidence>
<accession>A0A2N3I1U1</accession>
<dbReference type="OrthoDB" id="9768177at2"/>
<keyword evidence="6 7" id="KW-0998">Cell outer membrane</keyword>
<dbReference type="Pfam" id="PF13715">
    <property type="entry name" value="CarbopepD_reg_2"/>
    <property type="match status" value="1"/>
</dbReference>
<feature type="signal peptide" evidence="8">
    <location>
        <begin position="1"/>
        <end position="26"/>
    </location>
</feature>
<comment type="caution">
    <text evidence="10">The sequence shown here is derived from an EMBL/GenBank/DDBJ whole genome shotgun (WGS) entry which is preliminary data.</text>
</comment>
<dbReference type="InterPro" id="IPR008969">
    <property type="entry name" value="CarboxyPept-like_regulatory"/>
</dbReference>
<evidence type="ECO:0000256" key="7">
    <source>
        <dbReference type="PROSITE-ProRule" id="PRU01360"/>
    </source>
</evidence>
<keyword evidence="4 7" id="KW-0812">Transmembrane</keyword>
<sequence>MKKMRGKSISIVIAFVLFIMNSYSYAQSPQVTGTVTEKLSGDPLPGVTVYEKGSTNGTVTNMDGKYSINADANSVLVFSFVGFTPSEVSIGGQSVIDIALDADVISLEEIVAIGYGTVKKKDITGSVASISSEDLLQAPISSIDAGLKGKIAGVSIQQTTGAPGQQMKIRVRGGSSINFSNAPLYVIDGFIGANISDINPNDIASIDVLKDASATAIYGSRGANGVILITTNAPKEGVLKVSFEANAGSSSMINEYDLLSAGDQAELMNIQNASKGQPDAFTAEEIAYFKQNGGTNWSDLITRKATKQNYTVNLTGGSDKLKYFFSGSMLDDQGVIKESYYKRYSVRSNISAQISDRIDMKFNTFATHTDSQGNGRQNNGVSNAYGRSVIFPQFWESKDENGDFIVPSTYKDYGRYNPGQETNPEQFIMQNQESYGEKITSNLDLTIDLGHNLSLFISNAGSFSTGFYGSRDLIDNVTYTRDNVGAQQTYSRGSSYLNTDILTYENDFDKHHLKVSAVYEFSKSSWRSNQSKVNDLSTLANEWNILNNGTPSTIASTYSESKMRSYMGRINYSFADKYLVTASLRADGASVFQDDNQWGYFPSAAIAWRASEESFIQNIDWIYNLKVRAGYGVTGNRAIGAYATQSKLDVSTDQPIHYQWDNQTLSSGVIPGAITNPELQWESTSQMNMGIDFSVLKGKLSAIFDVYRKESSDVIIARSIPTYTGQSSYTDNFADIENSGFEFSLNWNILDKNDFRWTADFNLSSNKNKVKDLGVNSDHIFIASEEALGIWNTSNKFIVQEGKSMGSLYGLKAIGLWKESEAALAATYGANPGETRYEDLDNSGSIEGTDKQIIGNTAPDFVYGFSTNLYYKNFDFSVQCVGQVGNDIYNYSANILNQKILNPDYLNRWSPSNSGSSQQIMPIGIDHSLTNVVSQYIEDGSFFKVSNLTIGYTLPDNMLKQMGISRLRLYGSVNNLLTITDYSGIDPEGSSTSIDSDSQAGIDAFSYPLVRTFSAGLKVTF</sequence>
<dbReference type="InterPro" id="IPR036942">
    <property type="entry name" value="Beta-barrel_TonB_sf"/>
</dbReference>
<dbReference type="Gene3D" id="2.170.130.10">
    <property type="entry name" value="TonB-dependent receptor, plug domain"/>
    <property type="match status" value="1"/>
</dbReference>
<evidence type="ECO:0000313" key="11">
    <source>
        <dbReference type="Proteomes" id="UP000233535"/>
    </source>
</evidence>
<evidence type="ECO:0000256" key="3">
    <source>
        <dbReference type="ARBA" id="ARBA00022452"/>
    </source>
</evidence>
<keyword evidence="8" id="KW-0732">Signal</keyword>
<dbReference type="NCBIfam" id="TIGR04056">
    <property type="entry name" value="OMP_RagA_SusC"/>
    <property type="match status" value="1"/>
</dbReference>
<dbReference type="Proteomes" id="UP000233535">
    <property type="component" value="Unassembled WGS sequence"/>
</dbReference>
<dbReference type="GO" id="GO:0009279">
    <property type="term" value="C:cell outer membrane"/>
    <property type="evidence" value="ECO:0007669"/>
    <property type="project" value="UniProtKB-SubCell"/>
</dbReference>
<dbReference type="RefSeq" id="WP_101260386.1">
    <property type="nucleotide sequence ID" value="NZ_MVDD01000003.1"/>
</dbReference>
<dbReference type="FunFam" id="2.170.130.10:FF:000008">
    <property type="entry name" value="SusC/RagA family TonB-linked outer membrane protein"/>
    <property type="match status" value="1"/>
</dbReference>
<dbReference type="InterPro" id="IPR012910">
    <property type="entry name" value="Plug_dom"/>
</dbReference>
<name>A0A2N3I1U1_9BACT</name>
<dbReference type="AlphaFoldDB" id="A0A2N3I1U1"/>
<feature type="domain" description="TonB-dependent receptor plug" evidence="9">
    <location>
        <begin position="119"/>
        <end position="226"/>
    </location>
</feature>
<keyword evidence="5 7" id="KW-0472">Membrane</keyword>
<dbReference type="EMBL" id="MVDD01000003">
    <property type="protein sequence ID" value="PKQ64247.1"/>
    <property type="molecule type" value="Genomic_DNA"/>
</dbReference>
<keyword evidence="3 7" id="KW-1134">Transmembrane beta strand</keyword>
<feature type="chain" id="PRO_5014697431" description="TonB-dependent receptor plug domain-containing protein" evidence="8">
    <location>
        <begin position="27"/>
        <end position="1021"/>
    </location>
</feature>
<dbReference type="PROSITE" id="PS52016">
    <property type="entry name" value="TONB_DEPENDENT_REC_3"/>
    <property type="match status" value="1"/>
</dbReference>
<dbReference type="InterPro" id="IPR023997">
    <property type="entry name" value="TonB-dep_OMP_SusC/RagA_CS"/>
</dbReference>
<dbReference type="InterPro" id="IPR023996">
    <property type="entry name" value="TonB-dep_OMP_SusC/RagA"/>
</dbReference>
<protein>
    <recommendedName>
        <fullName evidence="9">TonB-dependent receptor plug domain-containing protein</fullName>
    </recommendedName>
</protein>
<evidence type="ECO:0000256" key="4">
    <source>
        <dbReference type="ARBA" id="ARBA00022692"/>
    </source>
</evidence>
<proteinExistence type="inferred from homology"/>
<evidence type="ECO:0000313" key="10">
    <source>
        <dbReference type="EMBL" id="PKQ64247.1"/>
    </source>
</evidence>
<organism evidence="10 11">
    <name type="scientific">Labilibaculum filiforme</name>
    <dbReference type="NCBI Taxonomy" id="1940526"/>
    <lineage>
        <taxon>Bacteria</taxon>
        <taxon>Pseudomonadati</taxon>
        <taxon>Bacteroidota</taxon>
        <taxon>Bacteroidia</taxon>
        <taxon>Marinilabiliales</taxon>
        <taxon>Marinifilaceae</taxon>
        <taxon>Labilibaculum</taxon>
    </lineage>
</organism>
<dbReference type="Gene3D" id="2.60.40.1120">
    <property type="entry name" value="Carboxypeptidase-like, regulatory domain"/>
    <property type="match status" value="1"/>
</dbReference>
<evidence type="ECO:0000256" key="2">
    <source>
        <dbReference type="ARBA" id="ARBA00022448"/>
    </source>
</evidence>
<dbReference type="SUPFAM" id="SSF49464">
    <property type="entry name" value="Carboxypeptidase regulatory domain-like"/>
    <property type="match status" value="1"/>
</dbReference>
<evidence type="ECO:0000256" key="8">
    <source>
        <dbReference type="SAM" id="SignalP"/>
    </source>
</evidence>
<gene>
    <name evidence="10" type="ORF">BZG02_05340</name>
</gene>
<comment type="similarity">
    <text evidence="7">Belongs to the TonB-dependent receptor family.</text>
</comment>
<dbReference type="NCBIfam" id="TIGR04057">
    <property type="entry name" value="SusC_RagA_signa"/>
    <property type="match status" value="1"/>
</dbReference>
<comment type="subcellular location">
    <subcellularLocation>
        <location evidence="1 7">Cell outer membrane</location>
        <topology evidence="1 7">Multi-pass membrane protein</topology>
    </subcellularLocation>
</comment>
<dbReference type="Pfam" id="PF07715">
    <property type="entry name" value="Plug"/>
    <property type="match status" value="1"/>
</dbReference>
<reference evidence="10 11" key="1">
    <citation type="journal article" date="2017" name="Front. Microbiol.">
        <title>Labilibaculum manganireducens gen. nov., sp. nov. and Labilibaculum filiforme sp. nov., Novel Bacteroidetes Isolated from Subsurface Sediments of the Baltic Sea.</title>
        <authorList>
            <person name="Vandieken V."/>
            <person name="Marshall I.P."/>
            <person name="Niemann H."/>
            <person name="Engelen B."/>
            <person name="Cypionka H."/>
        </authorList>
    </citation>
    <scope>NUCLEOTIDE SEQUENCE [LARGE SCALE GENOMIC DNA]</scope>
    <source>
        <strain evidence="10 11">59.16B</strain>
    </source>
</reference>